<proteinExistence type="predicted"/>
<dbReference type="Proteomes" id="UP000549882">
    <property type="component" value="Unassembled WGS sequence"/>
</dbReference>
<dbReference type="InterPro" id="IPR011067">
    <property type="entry name" value="Plasmid_toxin/cell-grow_inhib"/>
</dbReference>
<dbReference type="GO" id="GO:0003677">
    <property type="term" value="F:DNA binding"/>
    <property type="evidence" value="ECO:0007669"/>
    <property type="project" value="InterPro"/>
</dbReference>
<keyword evidence="1" id="KW-0255">Endonuclease</keyword>
<dbReference type="RefSeq" id="WP_183940428.1">
    <property type="nucleotide sequence ID" value="NZ_JACHBI010000017.1"/>
</dbReference>
<dbReference type="Pfam" id="PF02452">
    <property type="entry name" value="PemK_toxin"/>
    <property type="match status" value="1"/>
</dbReference>
<dbReference type="EMBL" id="JACHBI010000017">
    <property type="protein sequence ID" value="MBB5577212.1"/>
    <property type="molecule type" value="Genomic_DNA"/>
</dbReference>
<comment type="caution">
    <text evidence="1">The sequence shown here is derived from an EMBL/GenBank/DDBJ whole genome shotgun (WGS) entry which is preliminary data.</text>
</comment>
<keyword evidence="1" id="KW-0378">Hydrolase</keyword>
<evidence type="ECO:0000313" key="1">
    <source>
        <dbReference type="EMBL" id="MBB5577212.1"/>
    </source>
</evidence>
<sequence length="131" mass="14671">MLERGQIVRFHYLWAHQAQVGEESGRKARPVCIVVRTPGNPGAVYLFPITSQEPQPERVALSFPEMECRRAGLSSPCWIILDEYNRVELDKAFDFESTKPIGNVSPAFLEKVAVAVKKASVNRLTKGVTRS</sequence>
<evidence type="ECO:0000313" key="2">
    <source>
        <dbReference type="Proteomes" id="UP000549882"/>
    </source>
</evidence>
<dbReference type="InterPro" id="IPR003477">
    <property type="entry name" value="PemK-like"/>
</dbReference>
<organism evidence="1 2">
    <name type="scientific">Rhizobium paranaense</name>
    <dbReference type="NCBI Taxonomy" id="1650438"/>
    <lineage>
        <taxon>Bacteria</taxon>
        <taxon>Pseudomonadati</taxon>
        <taxon>Pseudomonadota</taxon>
        <taxon>Alphaproteobacteria</taxon>
        <taxon>Hyphomicrobiales</taxon>
        <taxon>Rhizobiaceae</taxon>
        <taxon>Rhizobium/Agrobacterium group</taxon>
        <taxon>Rhizobium</taxon>
    </lineage>
</organism>
<dbReference type="GO" id="GO:0004519">
    <property type="term" value="F:endonuclease activity"/>
    <property type="evidence" value="ECO:0007669"/>
    <property type="project" value="UniProtKB-KW"/>
</dbReference>
<reference evidence="1 2" key="1">
    <citation type="submission" date="2020-08" db="EMBL/GenBank/DDBJ databases">
        <title>Genomic Encyclopedia of Type Strains, Phase IV (KMG-V): Genome sequencing to study the core and pangenomes of soil and plant-associated prokaryotes.</title>
        <authorList>
            <person name="Whitman W."/>
        </authorList>
    </citation>
    <scope>NUCLEOTIDE SEQUENCE [LARGE SCALE GENOMIC DNA]</scope>
    <source>
        <strain evidence="1 2">SEMIA 4064</strain>
    </source>
</reference>
<name>A0A7W8XX50_9HYPH</name>
<protein>
    <submittedName>
        <fullName evidence="1">mRNA-degrading endonuclease toxin of MazEF toxin-antitoxin module</fullName>
    </submittedName>
</protein>
<dbReference type="Gene3D" id="2.30.30.110">
    <property type="match status" value="1"/>
</dbReference>
<dbReference type="AlphaFoldDB" id="A0A7W8XX50"/>
<gene>
    <name evidence="1" type="ORF">GGD50_005863</name>
</gene>
<accession>A0A7W8XX50</accession>
<keyword evidence="2" id="KW-1185">Reference proteome</keyword>
<keyword evidence="1" id="KW-0540">Nuclease</keyword>